<gene>
    <name evidence="4" type="ORF">C8D94_102261</name>
</gene>
<keyword evidence="2" id="KW-0732">Signal</keyword>
<protein>
    <submittedName>
        <fullName evidence="4">Uncharacterized protein DUF4129</fullName>
    </submittedName>
</protein>
<keyword evidence="5" id="KW-1185">Reference proteome</keyword>
<sequence length="262" mass="30866">MNFRFCIILVLLMANPTLAQDTIAPLKEQAVQYDTSTETTPLPLNEEKVEEYKNNPDFNYAPPEETDNWWKQFTSWIGNGISRFFNWLGNVWRSFWEWLLPNGQGSPFWGFAINILPYIIITILLAFVVWLFYKLNPGAKLMQSKEKPDVFFTEEEEIIKTRDIQKLIDKALANNNYRLAVRYYYLLILKRLTDAELIEYEFDKTNSDYFAEIASENLNTGFRKATNIYDYIWYGNFTVTETDFNKAQTIFNNLEKSIHKAA</sequence>
<keyword evidence="1" id="KW-1133">Transmembrane helix</keyword>
<name>A0A370QFE2_9FLAO</name>
<proteinExistence type="predicted"/>
<dbReference type="Proteomes" id="UP000255317">
    <property type="component" value="Unassembled WGS sequence"/>
</dbReference>
<evidence type="ECO:0000313" key="4">
    <source>
        <dbReference type="EMBL" id="RDK87081.1"/>
    </source>
</evidence>
<accession>A0A370QFE2</accession>
<feature type="domain" description="Protein-glutamine gamma-glutamyltransferase-like C-terminal" evidence="3">
    <location>
        <begin position="185"/>
        <end position="248"/>
    </location>
</feature>
<dbReference type="RefSeq" id="WP_115123284.1">
    <property type="nucleotide sequence ID" value="NZ_QRAO01000002.1"/>
</dbReference>
<feature type="transmembrane region" description="Helical" evidence="1">
    <location>
        <begin position="108"/>
        <end position="133"/>
    </location>
</feature>
<evidence type="ECO:0000259" key="3">
    <source>
        <dbReference type="Pfam" id="PF13559"/>
    </source>
</evidence>
<comment type="caution">
    <text evidence="4">The sequence shown here is derived from an EMBL/GenBank/DDBJ whole genome shotgun (WGS) entry which is preliminary data.</text>
</comment>
<feature type="signal peptide" evidence="2">
    <location>
        <begin position="1"/>
        <end position="19"/>
    </location>
</feature>
<keyword evidence="1" id="KW-0472">Membrane</keyword>
<organism evidence="4 5">
    <name type="scientific">Marinirhabdus gelatinilytica</name>
    <dbReference type="NCBI Taxonomy" id="1703343"/>
    <lineage>
        <taxon>Bacteria</taxon>
        <taxon>Pseudomonadati</taxon>
        <taxon>Bacteroidota</taxon>
        <taxon>Flavobacteriia</taxon>
        <taxon>Flavobacteriales</taxon>
        <taxon>Flavobacteriaceae</taxon>
    </lineage>
</organism>
<dbReference type="Pfam" id="PF13559">
    <property type="entry name" value="DUF4129"/>
    <property type="match status" value="1"/>
</dbReference>
<dbReference type="EMBL" id="QRAO01000002">
    <property type="protein sequence ID" value="RDK87081.1"/>
    <property type="molecule type" value="Genomic_DNA"/>
</dbReference>
<keyword evidence="1" id="KW-0812">Transmembrane</keyword>
<evidence type="ECO:0000313" key="5">
    <source>
        <dbReference type="Proteomes" id="UP000255317"/>
    </source>
</evidence>
<evidence type="ECO:0000256" key="2">
    <source>
        <dbReference type="SAM" id="SignalP"/>
    </source>
</evidence>
<evidence type="ECO:0000256" key="1">
    <source>
        <dbReference type="SAM" id="Phobius"/>
    </source>
</evidence>
<dbReference type="InterPro" id="IPR025403">
    <property type="entry name" value="TgpA-like_C"/>
</dbReference>
<dbReference type="OrthoDB" id="5491447at2"/>
<dbReference type="AlphaFoldDB" id="A0A370QFE2"/>
<reference evidence="4 5" key="1">
    <citation type="submission" date="2018-07" db="EMBL/GenBank/DDBJ databases">
        <title>Genomic Encyclopedia of Type Strains, Phase IV (KMG-IV): sequencing the most valuable type-strain genomes for metagenomic binning, comparative biology and taxonomic classification.</title>
        <authorList>
            <person name="Goeker M."/>
        </authorList>
    </citation>
    <scope>NUCLEOTIDE SEQUENCE [LARGE SCALE GENOMIC DNA]</scope>
    <source>
        <strain evidence="4 5">DSM 101478</strain>
    </source>
</reference>
<feature type="chain" id="PRO_5016852381" evidence="2">
    <location>
        <begin position="20"/>
        <end position="262"/>
    </location>
</feature>